<feature type="domain" description="DJ-1/PfpI" evidence="1">
    <location>
        <begin position="4"/>
        <end position="164"/>
    </location>
</feature>
<dbReference type="CDD" id="cd03135">
    <property type="entry name" value="GATase1_DJ-1"/>
    <property type="match status" value="1"/>
</dbReference>
<dbReference type="NCBIfam" id="TIGR01383">
    <property type="entry name" value="not_thiJ"/>
    <property type="match status" value="1"/>
</dbReference>
<dbReference type="GO" id="GO:0016787">
    <property type="term" value="F:hydrolase activity"/>
    <property type="evidence" value="ECO:0007669"/>
    <property type="project" value="UniProtKB-KW"/>
</dbReference>
<dbReference type="PANTHER" id="PTHR48094">
    <property type="entry name" value="PROTEIN/NUCLEIC ACID DEGLYCASE DJ-1-RELATED"/>
    <property type="match status" value="1"/>
</dbReference>
<comment type="caution">
    <text evidence="2">The sequence shown here is derived from an EMBL/GenBank/DDBJ whole genome shotgun (WGS) entry which is preliminary data.</text>
</comment>
<dbReference type="InterPro" id="IPR002818">
    <property type="entry name" value="DJ-1/PfpI"/>
</dbReference>
<dbReference type="GO" id="GO:0005737">
    <property type="term" value="C:cytoplasm"/>
    <property type="evidence" value="ECO:0007669"/>
    <property type="project" value="TreeGrafter"/>
</dbReference>
<dbReference type="SUPFAM" id="SSF52317">
    <property type="entry name" value="Class I glutamine amidotransferase-like"/>
    <property type="match status" value="1"/>
</dbReference>
<evidence type="ECO:0000259" key="1">
    <source>
        <dbReference type="Pfam" id="PF01965"/>
    </source>
</evidence>
<dbReference type="EC" id="3.1.2.-" evidence="2"/>
<organism evidence="2">
    <name type="scientific">bioreactor metagenome</name>
    <dbReference type="NCBI Taxonomy" id="1076179"/>
    <lineage>
        <taxon>unclassified sequences</taxon>
        <taxon>metagenomes</taxon>
        <taxon>ecological metagenomes</taxon>
    </lineage>
</organism>
<reference evidence="2" key="1">
    <citation type="submission" date="2019-08" db="EMBL/GenBank/DDBJ databases">
        <authorList>
            <person name="Kucharzyk K."/>
            <person name="Murdoch R.W."/>
            <person name="Higgins S."/>
            <person name="Loffler F."/>
        </authorList>
    </citation>
    <scope>NUCLEOTIDE SEQUENCE</scope>
</reference>
<dbReference type="InterPro" id="IPR029062">
    <property type="entry name" value="Class_I_gatase-like"/>
</dbReference>
<keyword evidence="2" id="KW-0378">Hydrolase</keyword>
<dbReference type="InterPro" id="IPR050325">
    <property type="entry name" value="Prot/Nucl_acid_deglycase"/>
</dbReference>
<dbReference type="EMBL" id="VSSQ01000725">
    <property type="protein sequence ID" value="MPM00363.1"/>
    <property type="molecule type" value="Genomic_DNA"/>
</dbReference>
<dbReference type="Pfam" id="PF01965">
    <property type="entry name" value="DJ-1_PfpI"/>
    <property type="match status" value="1"/>
</dbReference>
<accession>A0A644WCR6</accession>
<sequence length="181" mass="18849">MVPSVLVILAEGFEEVEAVTPIDLLRRSGAKVVVAGLDDLMVKGSHGLVVGCDRLLSECMDEVFDCVVLPGGGKGSQNLASSFSVMEAVIKTAQTGYVAAICAAPAVVLGKTGLLEGKRVTGYPSTEELCPGLKLENEKVITDDRLITAQAAGSALHFSLAVIAALFDQKTADAIAEQVKF</sequence>
<gene>
    <name evidence="2" type="primary">yajL_5</name>
    <name evidence="2" type="ORF">SDC9_46587</name>
</gene>
<evidence type="ECO:0000313" key="2">
    <source>
        <dbReference type="EMBL" id="MPM00363.1"/>
    </source>
</evidence>
<name>A0A644WCR6_9ZZZZ</name>
<dbReference type="InterPro" id="IPR006287">
    <property type="entry name" value="DJ-1"/>
</dbReference>
<protein>
    <submittedName>
        <fullName evidence="2">Protein/nucleic acid deglycase 3</fullName>
        <ecNumber evidence="2">3.1.2.-</ecNumber>
    </submittedName>
</protein>
<dbReference type="PANTHER" id="PTHR48094:SF12">
    <property type="entry name" value="PARKINSON DISEASE PROTEIN 7 HOMOLOG"/>
    <property type="match status" value="1"/>
</dbReference>
<dbReference type="AlphaFoldDB" id="A0A644WCR6"/>
<proteinExistence type="predicted"/>
<dbReference type="Gene3D" id="3.40.50.880">
    <property type="match status" value="1"/>
</dbReference>